<feature type="region of interest" description="Disordered" evidence="8">
    <location>
        <begin position="39"/>
        <end position="110"/>
    </location>
</feature>
<dbReference type="PROSITE" id="PS51332">
    <property type="entry name" value="B12_BINDING"/>
    <property type="match status" value="1"/>
</dbReference>
<dbReference type="InterPro" id="IPR006099">
    <property type="entry name" value="MeMalonylCoA_mutase_a/b_cat"/>
</dbReference>
<evidence type="ECO:0000259" key="9">
    <source>
        <dbReference type="PROSITE" id="PS51332"/>
    </source>
</evidence>
<dbReference type="Gene3D" id="3.20.20.240">
    <property type="entry name" value="Methylmalonyl-CoA mutase"/>
    <property type="match status" value="2"/>
</dbReference>
<protein>
    <submittedName>
        <fullName evidence="10">Methylmalonyl-CoA mutase</fullName>
        <ecNumber evidence="10">5.4.99.2</ecNumber>
    </submittedName>
</protein>
<evidence type="ECO:0000256" key="1">
    <source>
        <dbReference type="ARBA" id="ARBA00001922"/>
    </source>
</evidence>
<dbReference type="InterPro" id="IPR006158">
    <property type="entry name" value="Cobalamin-bd"/>
</dbReference>
<evidence type="ECO:0000256" key="2">
    <source>
        <dbReference type="ARBA" id="ARBA00008465"/>
    </source>
</evidence>
<feature type="compositionally biased region" description="Basic and acidic residues" evidence="8">
    <location>
        <begin position="96"/>
        <end position="110"/>
    </location>
</feature>
<dbReference type="GO" id="GO:0004494">
    <property type="term" value="F:methylmalonyl-CoA mutase activity"/>
    <property type="evidence" value="ECO:0007669"/>
    <property type="project" value="UniProtKB-EC"/>
</dbReference>
<evidence type="ECO:0000256" key="6">
    <source>
        <dbReference type="ARBA" id="ARBA00023235"/>
    </source>
</evidence>
<organism evidence="10 11">
    <name type="scientific">Pseudokineococcus basanitobsidens</name>
    <dbReference type="NCBI Taxonomy" id="1926649"/>
    <lineage>
        <taxon>Bacteria</taxon>
        <taxon>Bacillati</taxon>
        <taxon>Actinomycetota</taxon>
        <taxon>Actinomycetes</taxon>
        <taxon>Kineosporiales</taxon>
        <taxon>Kineosporiaceae</taxon>
        <taxon>Pseudokineococcus</taxon>
    </lineage>
</organism>
<sequence>MTSTSLPPAGTPDDPAGGRSERAGLEAWRDAVAAVLRRGGRLGDDERPPAPEELLATSDADGLRVPALALGPVPDPGPPGGAPHARGAAPLGAPRVGRDAERPGGWDVRQRVTGSDPVAVRADALAELEGGATSLWLDVGGPGGVSTADLPAALEGVLLDLAPVVLRTAAAADPVVAARALLALAPARGAAGPVALGVGADPLARAARTGRPDPDGEGGRTVVLALAEAALAHPLAPGALAVDALPAHRAGASPAQTLAWGVAAALAHLRWLLAAGTDPAQAARLLELRLPVTVEQWTSTASVRAARVLWSRAAGLLGVPEEACGLRVHAVTSPVMAGVRDAHVDVLRGTVAALAAGVGGADAVTVLPHDAAAGLPDRSARRLARGTSSILLAESSLGRVVDPAGGAPAIEERTGALAARAWELLVDLERRGGPLAALADGSAAASWASAWADRRRAVATRRTPLTGTTTVVEVASRRLVRAPDPAAGAEGTGGWPVHRWAEDVDVLRDRADALRGSGPPPRAGVLVLPGGRATAAWATGVLAVAGVEGVELPAGEPSAPAPAVVVLAGGDDAARASAAADVRSRGATRVLLALAGARGDAAPPAGVDEAVAEGDDVLVVLHRVLDALGAPPPPPSPSSPSPWSPRATSGAPEPGPDVQGPDVPRPAGPELLDAPLVPSGEGARRSRTARPASGDVPVWRTPEGVDVPALATADDVADLPAGDRAAVASLPGRAPYLRGPYPTMYTTQPWTVRQYAGFSTAAESNAFYRRALASGQRGLSVAFDLATHRGYDSDHPRVAGDVGMAGVAVDSILDARELFDGIPLGEMSVSMTMNGAVLPVLALYVAAAEEQGVDRSRLTGTIQNDILKEFMVRNTYIYPPGPSMRCVSDVFAHTSARMPRFNSISISGYHMQEAGATADLELAYTLADGVEYVRAGLAAGLPVDAFAPRLSFFWAIGTSHLTEIAKMRAARVLWSRLMAQFSPESPRSSTLRAHCQTSGWSLAAADVQLNVVRTCVEAMAATAGGTQSLHTNALDEALALPSDTAARTARVTQLLLQQETGAVDVVDPWGGSWSLERLTSDLARRAQAHLDEVEAAGGMARAIEEGIPKRRIEEAAARTQARIDARRQQLVGVNVFTVPREEQDVVEVRRVEAAGVRAQQVAKLDRLRRERDDHAVQQALHRLTAAARAAADGTRRGGPDAADGNLLALSVEAAHAHATVGEMSAALEEVFGRHTGAVSTVTGVYRREVASEADAGADAVAAVAADVAAFEEEEGRRPRILVAKMGQDGHDRGQKVIATAFADLGFDVDVGPLFSTPEEVARQAVEADVHVVGVSSLAAGHLVLVPQLREALAEQGREDVVVVVGGVVPPDDVPQLLAMGAAAVFGPGTVVASAARDVLAEVRARR</sequence>
<dbReference type="PANTHER" id="PTHR48101:SF4">
    <property type="entry name" value="METHYLMALONYL-COA MUTASE, MITOCHONDRIAL"/>
    <property type="match status" value="1"/>
</dbReference>
<feature type="compositionally biased region" description="Basic and acidic residues" evidence="8">
    <location>
        <begin position="41"/>
        <end position="50"/>
    </location>
</feature>
<keyword evidence="11" id="KW-1185">Reference proteome</keyword>
<dbReference type="PANTHER" id="PTHR48101">
    <property type="entry name" value="METHYLMALONYL-COA MUTASE, MITOCHONDRIAL-RELATED"/>
    <property type="match status" value="1"/>
</dbReference>
<evidence type="ECO:0000256" key="5">
    <source>
        <dbReference type="ARBA" id="ARBA00022723"/>
    </source>
</evidence>
<dbReference type="CDD" id="cd02071">
    <property type="entry name" value="MM_CoA_mut_B12_BD"/>
    <property type="match status" value="1"/>
</dbReference>
<reference evidence="10 11" key="1">
    <citation type="journal article" date="2017" name="Int. J. Syst. Evol. Microbiol.">
        <title>Pseudokineococcus basanitobsidens sp. nov., isolated from volcanic rock.</title>
        <authorList>
            <person name="Lee D.W."/>
            <person name="Park M.Y."/>
            <person name="Kim J.J."/>
            <person name="Kim B.S."/>
        </authorList>
    </citation>
    <scope>NUCLEOTIDE SEQUENCE [LARGE SCALE GENOMIC DNA]</scope>
    <source>
        <strain evidence="10 11">DSM 103726</strain>
    </source>
</reference>
<evidence type="ECO:0000256" key="3">
    <source>
        <dbReference type="ARBA" id="ARBA00011870"/>
    </source>
</evidence>
<dbReference type="InterPro" id="IPR006098">
    <property type="entry name" value="MMCoA_mutase_a_cat"/>
</dbReference>
<keyword evidence="7" id="KW-0170">Cobalt</keyword>
<accession>A0ABU8RHA2</accession>
<comment type="caution">
    <text evidence="10">The sequence shown here is derived from an EMBL/GenBank/DDBJ whole genome shotgun (WGS) entry which is preliminary data.</text>
</comment>
<feature type="compositionally biased region" description="Low complexity" evidence="8">
    <location>
        <begin position="82"/>
        <end position="95"/>
    </location>
</feature>
<dbReference type="SUPFAM" id="SSF51703">
    <property type="entry name" value="Cobalamin (vitamin B12)-dependent enzymes"/>
    <property type="match status" value="2"/>
</dbReference>
<evidence type="ECO:0000313" key="10">
    <source>
        <dbReference type="EMBL" id="MEJ5944457.1"/>
    </source>
</evidence>
<keyword evidence="5" id="KW-0479">Metal-binding</keyword>
<feature type="region of interest" description="Disordered" evidence="8">
    <location>
        <begin position="1"/>
        <end position="25"/>
    </location>
</feature>
<keyword evidence="4" id="KW-0846">Cobalamin</keyword>
<name>A0ABU8RHA2_9ACTN</name>
<dbReference type="Pfam" id="PF02310">
    <property type="entry name" value="B12-binding"/>
    <property type="match status" value="1"/>
</dbReference>
<feature type="region of interest" description="Disordered" evidence="8">
    <location>
        <begin position="629"/>
        <end position="701"/>
    </location>
</feature>
<comment type="similarity">
    <text evidence="2">Belongs to the methylmalonyl-CoA mutase family.</text>
</comment>
<evidence type="ECO:0000256" key="8">
    <source>
        <dbReference type="SAM" id="MobiDB-lite"/>
    </source>
</evidence>
<dbReference type="InterPro" id="IPR006159">
    <property type="entry name" value="Acid_CoA_mut_C"/>
</dbReference>
<keyword evidence="6 10" id="KW-0413">Isomerase</keyword>
<dbReference type="InterPro" id="IPR016176">
    <property type="entry name" value="Cbl-dep_enz_cat"/>
</dbReference>
<evidence type="ECO:0000256" key="4">
    <source>
        <dbReference type="ARBA" id="ARBA00022628"/>
    </source>
</evidence>
<dbReference type="NCBIfam" id="NF006944">
    <property type="entry name" value="PRK09426.1"/>
    <property type="match status" value="1"/>
</dbReference>
<feature type="compositionally biased region" description="Pro residues" evidence="8">
    <location>
        <begin position="630"/>
        <end position="643"/>
    </location>
</feature>
<dbReference type="SUPFAM" id="SSF52242">
    <property type="entry name" value="Cobalamin (vitamin B12)-binding domain"/>
    <property type="match status" value="2"/>
</dbReference>
<dbReference type="NCBIfam" id="TIGR00640">
    <property type="entry name" value="acid_CoA_mut_C"/>
    <property type="match status" value="1"/>
</dbReference>
<evidence type="ECO:0000256" key="7">
    <source>
        <dbReference type="ARBA" id="ARBA00023285"/>
    </source>
</evidence>
<dbReference type="Gene3D" id="3.40.50.280">
    <property type="entry name" value="Cobalamin-binding domain"/>
    <property type="match status" value="2"/>
</dbReference>
<feature type="domain" description="B12-binding" evidence="9">
    <location>
        <begin position="1277"/>
        <end position="1406"/>
    </location>
</feature>
<dbReference type="Pfam" id="PF01642">
    <property type="entry name" value="MM_CoA_mutase"/>
    <property type="match status" value="2"/>
</dbReference>
<dbReference type="EMBL" id="JBBIAA010000002">
    <property type="protein sequence ID" value="MEJ5944457.1"/>
    <property type="molecule type" value="Genomic_DNA"/>
</dbReference>
<comment type="subunit">
    <text evidence="3">Heterodimer of an alpha and a beta chain.</text>
</comment>
<comment type="cofactor">
    <cofactor evidence="1">
        <name>adenosylcob(III)alamin</name>
        <dbReference type="ChEBI" id="CHEBI:18408"/>
    </cofactor>
</comment>
<dbReference type="EC" id="5.4.99.2" evidence="10"/>
<proteinExistence type="inferred from homology"/>
<dbReference type="NCBIfam" id="TIGR00641">
    <property type="entry name" value="acid_CoA_mut_N"/>
    <property type="match status" value="1"/>
</dbReference>
<feature type="compositionally biased region" description="Low complexity" evidence="8">
    <location>
        <begin position="7"/>
        <end position="18"/>
    </location>
</feature>
<evidence type="ECO:0000313" key="11">
    <source>
        <dbReference type="Proteomes" id="UP001387100"/>
    </source>
</evidence>
<gene>
    <name evidence="10" type="primary">scpA</name>
    <name evidence="10" type="ORF">WDZ17_04015</name>
</gene>
<dbReference type="InterPro" id="IPR036724">
    <property type="entry name" value="Cobalamin-bd_sf"/>
</dbReference>
<dbReference type="Proteomes" id="UP001387100">
    <property type="component" value="Unassembled WGS sequence"/>
</dbReference>